<dbReference type="EMBL" id="LT796768">
    <property type="protein sequence ID" value="SKB09179.1"/>
    <property type="molecule type" value="Genomic_DNA"/>
</dbReference>
<name>A0A1T4Z598_9ACTN</name>
<proteinExistence type="predicted"/>
<dbReference type="STRING" id="1736691.SAMN06295964_2525"/>
<protein>
    <submittedName>
        <fullName evidence="1">Uncharacterized protein</fullName>
    </submittedName>
</protein>
<dbReference type="Proteomes" id="UP000191040">
    <property type="component" value="Chromosome I"/>
</dbReference>
<reference evidence="2" key="1">
    <citation type="submission" date="2017-02" db="EMBL/GenBank/DDBJ databases">
        <authorList>
            <person name="Varghese N."/>
            <person name="Submissions S."/>
        </authorList>
    </citation>
    <scope>NUCLEOTIDE SEQUENCE [LARGE SCALE GENOMIC DNA]</scope>
    <source>
        <strain evidence="2">9H-4</strain>
    </source>
</reference>
<dbReference type="AlphaFoldDB" id="A0A1T4Z598"/>
<evidence type="ECO:0000313" key="2">
    <source>
        <dbReference type="Proteomes" id="UP000191040"/>
    </source>
</evidence>
<gene>
    <name evidence="1" type="ORF">SAMN06295964_2525</name>
</gene>
<dbReference type="RefSeq" id="WP_078700486.1">
    <property type="nucleotide sequence ID" value="NZ_LT796768.1"/>
</dbReference>
<keyword evidence="2" id="KW-1185">Reference proteome</keyword>
<evidence type="ECO:0000313" key="1">
    <source>
        <dbReference type="EMBL" id="SKB09179.1"/>
    </source>
</evidence>
<sequence>MNPFDVSYVDLDSAVRAGRVDAVDVAHEVGASAASLGVPLHEVLDRVERAFDGLEPSFAMVRGVAVAWAETSRALQLETSCEDPLTQLSTLAHLRHSLDGLYRGAIRDDSTVTDRHGLVVVELPRQAGQVLEQALHAVDVSVALRTAFPGDEVIAQLSPRRFCVLAERRRLDQPTLSLVTVLLRRTFESPPPRVWLELLPPVAQDVTWVLDALTG</sequence>
<organism evidence="1 2">
    <name type="scientific">Aeromicrobium choanae</name>
    <dbReference type="NCBI Taxonomy" id="1736691"/>
    <lineage>
        <taxon>Bacteria</taxon>
        <taxon>Bacillati</taxon>
        <taxon>Actinomycetota</taxon>
        <taxon>Actinomycetes</taxon>
        <taxon>Propionibacteriales</taxon>
        <taxon>Nocardioidaceae</taxon>
        <taxon>Aeromicrobium</taxon>
    </lineage>
</organism>
<accession>A0A1T4Z598</accession>